<evidence type="ECO:0000313" key="2">
    <source>
        <dbReference type="Proteomes" id="UP001281761"/>
    </source>
</evidence>
<dbReference type="EMBL" id="JARBJD010000434">
    <property type="protein sequence ID" value="KAK2942112.1"/>
    <property type="molecule type" value="Genomic_DNA"/>
</dbReference>
<name>A0ABQ9WRJ7_9EUKA</name>
<organism evidence="1 2">
    <name type="scientific">Blattamonas nauphoetae</name>
    <dbReference type="NCBI Taxonomy" id="2049346"/>
    <lineage>
        <taxon>Eukaryota</taxon>
        <taxon>Metamonada</taxon>
        <taxon>Preaxostyla</taxon>
        <taxon>Oxymonadida</taxon>
        <taxon>Blattamonas</taxon>
    </lineage>
</organism>
<reference evidence="1 2" key="1">
    <citation type="journal article" date="2022" name="bioRxiv">
        <title>Genomics of Preaxostyla Flagellates Illuminates Evolutionary Transitions and the Path Towards Mitochondrial Loss.</title>
        <authorList>
            <person name="Novak L.V.F."/>
            <person name="Treitli S.C."/>
            <person name="Pyrih J."/>
            <person name="Halakuc P."/>
            <person name="Pipaliya S.V."/>
            <person name="Vacek V."/>
            <person name="Brzon O."/>
            <person name="Soukal P."/>
            <person name="Eme L."/>
            <person name="Dacks J.B."/>
            <person name="Karnkowska A."/>
            <person name="Elias M."/>
            <person name="Hampl V."/>
        </authorList>
    </citation>
    <scope>NUCLEOTIDE SEQUENCE [LARGE SCALE GENOMIC DNA]</scope>
    <source>
        <strain evidence="1">NAU3</strain>
        <tissue evidence="1">Gut</tissue>
    </source>
</reference>
<keyword evidence="2" id="KW-1185">Reference proteome</keyword>
<evidence type="ECO:0000313" key="1">
    <source>
        <dbReference type="EMBL" id="KAK2942112.1"/>
    </source>
</evidence>
<proteinExistence type="predicted"/>
<comment type="caution">
    <text evidence="1">The sequence shown here is derived from an EMBL/GenBank/DDBJ whole genome shotgun (WGS) entry which is preliminary data.</text>
</comment>
<protein>
    <submittedName>
        <fullName evidence="1">Uncharacterized protein</fullName>
    </submittedName>
</protein>
<accession>A0ABQ9WRJ7</accession>
<gene>
    <name evidence="1" type="ORF">BLNAU_22984</name>
</gene>
<dbReference type="Proteomes" id="UP001281761">
    <property type="component" value="Unassembled WGS sequence"/>
</dbReference>
<sequence>MKRALISRIEFGDRKRLHCRTHGYWCMETRRQRFLENRTRMDLERMASPPRLNTMPASLLQRSLRFETRHCASKQFYGSDSRGWVASRFSEGSDVSVRNVELIVSCGQSAFELGSSEIDSDCSSLTLSECSIGNDDGMIGSFVLLGQDYSSSKWIDIACSSLSLSSQTISSGNGICFSLPSESRSEWKKIGVRSVISQSQWHGLLSSIGAIQLILFIPEFFSGSEKNLRWNAKAQISHHSHLSHHQLLFCQSMRKDS</sequence>